<dbReference type="RefSeq" id="WP_211954413.1">
    <property type="nucleotide sequence ID" value="NZ_CAJPVI010000019.1"/>
</dbReference>
<keyword evidence="3 4" id="KW-0663">Pyridoxal phosphate</keyword>
<gene>
    <name evidence="7" type="primary">kynU_1</name>
    <name evidence="4" type="synonym">kynU</name>
    <name evidence="7" type="ORF">LMG26411_03386</name>
</gene>
<sequence>MTALTREQCLLLDQQDPLRALRDQFALPDGVIYLDGNSLGARPRAAAARAAEVVSEEWGTGLIRSWNTAGWFELPQRLGNMLAPLVGAGENEVVVTDTTSINLFKVLAAALRVQATRDPSRKVIVSEASNFPTDLYIAQGLADLLQQGYSLRLVNSPAEIDAAVGADTAVLMLTHVNYKSGEMLDMAALTELAHARGALTVWDLCHSAGAVPVALNASKADYAIGCTYKYLNGGPGSPAFVWVAPALRDAFWQPLSGWWGHAAPFAMDPQYRPVEGVRRFLCGTQPITSMAMVECGLDIYAQTDMTALRAKSLQLTDLFIALVESRCGHHPLTLVTPREHARRGSQVSFEHPQGYAVMQALIERGVIGDYREPRIIRFGFTPLYTSFTEVWDAVETLRDVLDTETYRAERFHTRGAVT</sequence>
<name>A0ABM8TIJ2_9BURK</name>
<dbReference type="InterPro" id="IPR015422">
    <property type="entry name" value="PyrdxlP-dep_Trfase_small"/>
</dbReference>
<comment type="pathway">
    <text evidence="4 6">Amino-acid degradation; L-kynurenine degradation; L-alanine and anthranilate from L-kynurenine: step 1/1.</text>
</comment>
<evidence type="ECO:0000256" key="6">
    <source>
        <dbReference type="PIRNR" id="PIRNR038800"/>
    </source>
</evidence>
<evidence type="ECO:0000256" key="2">
    <source>
        <dbReference type="ARBA" id="ARBA00022801"/>
    </source>
</evidence>
<comment type="subunit">
    <text evidence="4 6">Homodimer.</text>
</comment>
<feature type="binding site" evidence="4">
    <location>
        <begin position="131"/>
        <end position="134"/>
    </location>
    <ligand>
        <name>pyridoxal 5'-phosphate</name>
        <dbReference type="ChEBI" id="CHEBI:597326"/>
    </ligand>
</feature>
<dbReference type="Pfam" id="PF22580">
    <property type="entry name" value="KYNU_C"/>
    <property type="match status" value="1"/>
</dbReference>
<dbReference type="InterPro" id="IPR015424">
    <property type="entry name" value="PyrdxlP-dep_Trfase"/>
</dbReference>
<feature type="binding site" evidence="4">
    <location>
        <position position="284"/>
    </location>
    <ligand>
        <name>pyridoxal 5'-phosphate</name>
        <dbReference type="ChEBI" id="CHEBI:597326"/>
    </ligand>
</feature>
<dbReference type="SUPFAM" id="SSF53383">
    <property type="entry name" value="PLP-dependent transferases"/>
    <property type="match status" value="1"/>
</dbReference>
<feature type="binding site" evidence="4">
    <location>
        <position position="228"/>
    </location>
    <ligand>
        <name>pyridoxal 5'-phosphate</name>
        <dbReference type="ChEBI" id="CHEBI:597326"/>
    </ligand>
</feature>
<feature type="binding site" evidence="4">
    <location>
        <position position="174"/>
    </location>
    <ligand>
        <name>pyridoxal 5'-phosphate</name>
        <dbReference type="ChEBI" id="CHEBI:597326"/>
    </ligand>
</feature>
<evidence type="ECO:0000256" key="3">
    <source>
        <dbReference type="ARBA" id="ARBA00022898"/>
    </source>
</evidence>
<reference evidence="7 8" key="1">
    <citation type="submission" date="2021-03" db="EMBL/GenBank/DDBJ databases">
        <authorList>
            <person name="Peeters C."/>
        </authorList>
    </citation>
    <scope>NUCLEOTIDE SEQUENCE [LARGE SCALE GENOMIC DNA]</scope>
    <source>
        <strain evidence="7 8">LMG 26411</strain>
    </source>
</reference>
<evidence type="ECO:0000256" key="5">
    <source>
        <dbReference type="NCBIfam" id="TIGR01814"/>
    </source>
</evidence>
<dbReference type="EC" id="3.7.1.3" evidence="4 5"/>
<feature type="binding site" evidence="4">
    <location>
        <position position="206"/>
    </location>
    <ligand>
        <name>pyridoxal 5'-phosphate</name>
        <dbReference type="ChEBI" id="CHEBI:597326"/>
    </ligand>
</feature>
<dbReference type="InterPro" id="IPR015421">
    <property type="entry name" value="PyrdxlP-dep_Trfase_major"/>
</dbReference>
<comment type="catalytic activity">
    <reaction evidence="4 6">
        <text>L-kynurenine + H2O = anthranilate + L-alanine + H(+)</text>
        <dbReference type="Rhea" id="RHEA:16813"/>
        <dbReference type="ChEBI" id="CHEBI:15377"/>
        <dbReference type="ChEBI" id="CHEBI:15378"/>
        <dbReference type="ChEBI" id="CHEBI:16567"/>
        <dbReference type="ChEBI" id="CHEBI:57959"/>
        <dbReference type="ChEBI" id="CHEBI:57972"/>
        <dbReference type="EC" id="3.7.1.3"/>
    </reaction>
</comment>
<evidence type="ECO:0000313" key="8">
    <source>
        <dbReference type="Proteomes" id="UP000672657"/>
    </source>
</evidence>
<feature type="binding site" evidence="4">
    <location>
        <position position="99"/>
    </location>
    <ligand>
        <name>pyridoxal 5'-phosphate</name>
        <dbReference type="ChEBI" id="CHEBI:597326"/>
    </ligand>
</feature>
<feature type="binding site" evidence="4">
    <location>
        <position position="203"/>
    </location>
    <ligand>
        <name>pyridoxal 5'-phosphate</name>
        <dbReference type="ChEBI" id="CHEBI:597326"/>
    </ligand>
</feature>
<dbReference type="Gene3D" id="3.40.640.10">
    <property type="entry name" value="Type I PLP-dependent aspartate aminotransferase-like (Major domain)"/>
    <property type="match status" value="1"/>
</dbReference>
<dbReference type="PANTHER" id="PTHR14084:SF0">
    <property type="entry name" value="KYNURENINASE"/>
    <property type="match status" value="1"/>
</dbReference>
<feature type="binding site" evidence="4">
    <location>
        <position position="258"/>
    </location>
    <ligand>
        <name>pyridoxal 5'-phosphate</name>
        <dbReference type="ChEBI" id="CHEBI:597326"/>
    </ligand>
</feature>
<dbReference type="NCBIfam" id="TIGR01814">
    <property type="entry name" value="kynureninase"/>
    <property type="match status" value="1"/>
</dbReference>
<dbReference type="InterPro" id="IPR010111">
    <property type="entry name" value="Kynureninase"/>
</dbReference>
<dbReference type="PANTHER" id="PTHR14084">
    <property type="entry name" value="KYNURENINASE"/>
    <property type="match status" value="1"/>
</dbReference>
<comment type="function">
    <text evidence="4 6">Catalyzes the cleavage of L-kynurenine (L-Kyn) and L-3-hydroxykynurenine (L-3OHKyn) into anthranilic acid (AA) and 3-hydroxyanthranilic acid (3-OHAA), respectively.</text>
</comment>
<evidence type="ECO:0000256" key="4">
    <source>
        <dbReference type="HAMAP-Rule" id="MF_01970"/>
    </source>
</evidence>
<comment type="similarity">
    <text evidence="4 6">Belongs to the kynureninase family.</text>
</comment>
<dbReference type="EMBL" id="CAJPVI010000019">
    <property type="protein sequence ID" value="CAG2148689.1"/>
    <property type="molecule type" value="Genomic_DNA"/>
</dbReference>
<dbReference type="PIRSF" id="PIRSF038800">
    <property type="entry name" value="KYNU"/>
    <property type="match status" value="1"/>
</dbReference>
<feature type="modified residue" description="N6-(pyridoxal phosphate)lysine" evidence="4">
    <location>
        <position position="229"/>
    </location>
</feature>
<dbReference type="HAMAP" id="MF_01970">
    <property type="entry name" value="Kynureninase"/>
    <property type="match status" value="1"/>
</dbReference>
<keyword evidence="1 4" id="KW-0662">Pyridine nucleotide biosynthesis</keyword>
<feature type="binding site" evidence="4">
    <location>
        <position position="100"/>
    </location>
    <ligand>
        <name>pyridoxal 5'-phosphate</name>
        <dbReference type="ChEBI" id="CHEBI:597326"/>
    </ligand>
</feature>
<organism evidence="7 8">
    <name type="scientific">Cupriavidus numazuensis</name>
    <dbReference type="NCBI Taxonomy" id="221992"/>
    <lineage>
        <taxon>Bacteria</taxon>
        <taxon>Pseudomonadati</taxon>
        <taxon>Pseudomonadota</taxon>
        <taxon>Betaproteobacteria</taxon>
        <taxon>Burkholderiales</taxon>
        <taxon>Burkholderiaceae</taxon>
        <taxon>Cupriavidus</taxon>
    </lineage>
</organism>
<evidence type="ECO:0000256" key="1">
    <source>
        <dbReference type="ARBA" id="ARBA00022642"/>
    </source>
</evidence>
<keyword evidence="8" id="KW-1185">Reference proteome</keyword>
<keyword evidence="2 4" id="KW-0378">Hydrolase</keyword>
<comment type="pathway">
    <text evidence="4 6">Cofactor biosynthesis; NAD(+) biosynthesis; quinolinate from L-kynurenine: step 2/3.</text>
</comment>
<comment type="catalytic activity">
    <reaction evidence="6">
        <text>3-hydroxy-L-kynurenine + H2O = 3-hydroxyanthranilate + L-alanine + H(+)</text>
        <dbReference type="Rhea" id="RHEA:25143"/>
        <dbReference type="ChEBI" id="CHEBI:15377"/>
        <dbReference type="ChEBI" id="CHEBI:15378"/>
        <dbReference type="ChEBI" id="CHEBI:36559"/>
        <dbReference type="ChEBI" id="CHEBI:57972"/>
        <dbReference type="ChEBI" id="CHEBI:58125"/>
        <dbReference type="EC" id="3.7.1.3"/>
    </reaction>
</comment>
<dbReference type="Proteomes" id="UP000672657">
    <property type="component" value="Unassembled WGS sequence"/>
</dbReference>
<dbReference type="GO" id="GO:0030429">
    <property type="term" value="F:kynureninase activity"/>
    <property type="evidence" value="ECO:0007669"/>
    <property type="project" value="UniProtKB-EC"/>
</dbReference>
<comment type="caution">
    <text evidence="7">The sequence shown here is derived from an EMBL/GenBank/DDBJ whole genome shotgun (WGS) entry which is preliminary data.</text>
</comment>
<proteinExistence type="inferred from homology"/>
<comment type="cofactor">
    <cofactor evidence="4 6">
        <name>pyridoxal 5'-phosphate</name>
        <dbReference type="ChEBI" id="CHEBI:597326"/>
    </cofactor>
</comment>
<protein>
    <recommendedName>
        <fullName evidence="4 5">Kynureninase</fullName>
        <ecNumber evidence="4 5">3.7.1.3</ecNumber>
    </recommendedName>
    <alternativeName>
        <fullName evidence="4">L-kynurenine hydrolase</fullName>
    </alternativeName>
</protein>
<accession>A0ABM8TIJ2</accession>
<dbReference type="Gene3D" id="3.90.1150.10">
    <property type="entry name" value="Aspartate Aminotransferase, domain 1"/>
    <property type="match status" value="1"/>
</dbReference>
<evidence type="ECO:0000313" key="7">
    <source>
        <dbReference type="EMBL" id="CAG2148689.1"/>
    </source>
</evidence>